<keyword evidence="3" id="KW-1185">Reference proteome</keyword>
<dbReference type="GO" id="GO:0003677">
    <property type="term" value="F:DNA binding"/>
    <property type="evidence" value="ECO:0007669"/>
    <property type="project" value="InterPro"/>
</dbReference>
<dbReference type="InterPro" id="IPR001387">
    <property type="entry name" value="Cro/C1-type_HTH"/>
</dbReference>
<dbReference type="SUPFAM" id="SSF47413">
    <property type="entry name" value="lambda repressor-like DNA-binding domains"/>
    <property type="match status" value="1"/>
</dbReference>
<dbReference type="Proteomes" id="UP000190460">
    <property type="component" value="Unassembled WGS sequence"/>
</dbReference>
<organism evidence="2 3">
    <name type="scientific">Thiothrix eikelboomii</name>
    <dbReference type="NCBI Taxonomy" id="92487"/>
    <lineage>
        <taxon>Bacteria</taxon>
        <taxon>Pseudomonadati</taxon>
        <taxon>Pseudomonadota</taxon>
        <taxon>Gammaproteobacteria</taxon>
        <taxon>Thiotrichales</taxon>
        <taxon>Thiotrichaceae</taxon>
        <taxon>Thiothrix</taxon>
    </lineage>
</organism>
<name>A0A1T4W569_9GAMM</name>
<dbReference type="RefSeq" id="WP_078921523.1">
    <property type="nucleotide sequence ID" value="NZ_FUYB01000003.1"/>
</dbReference>
<dbReference type="EMBL" id="FUYB01000003">
    <property type="protein sequence ID" value="SKA72347.1"/>
    <property type="molecule type" value="Genomic_DNA"/>
</dbReference>
<dbReference type="AlphaFoldDB" id="A0A1T4W569"/>
<dbReference type="Gene3D" id="1.10.260.40">
    <property type="entry name" value="lambda repressor-like DNA-binding domains"/>
    <property type="match status" value="1"/>
</dbReference>
<accession>A0A1T4W569</accession>
<dbReference type="InterPro" id="IPR010982">
    <property type="entry name" value="Lambda_DNA-bd_dom_sf"/>
</dbReference>
<dbReference type="SMART" id="SM00530">
    <property type="entry name" value="HTH_XRE"/>
    <property type="match status" value="1"/>
</dbReference>
<reference evidence="3" key="1">
    <citation type="submission" date="2017-02" db="EMBL/GenBank/DDBJ databases">
        <authorList>
            <person name="Varghese N."/>
            <person name="Submissions S."/>
        </authorList>
    </citation>
    <scope>NUCLEOTIDE SEQUENCE [LARGE SCALE GENOMIC DNA]</scope>
    <source>
        <strain evidence="3">ATCC 49788</strain>
    </source>
</reference>
<sequence length="118" mass="13411">MSNEIRRARLKLLTEKAKREEGLSQAQFAKRHKLDAAHLSQMLTGRRGIGDSVAIRLEDSLLLERGYLDRPLSDDAKSEAMLEANSLLNQMDTKGIERSLEFMKNTLKIQKLESETPD</sequence>
<feature type="domain" description="HTH cro/C1-type" evidence="1">
    <location>
        <begin position="4"/>
        <end position="68"/>
    </location>
</feature>
<evidence type="ECO:0000259" key="1">
    <source>
        <dbReference type="SMART" id="SM00530"/>
    </source>
</evidence>
<evidence type="ECO:0000313" key="3">
    <source>
        <dbReference type="Proteomes" id="UP000190460"/>
    </source>
</evidence>
<gene>
    <name evidence="2" type="ORF">SAMN02745130_01041</name>
</gene>
<proteinExistence type="predicted"/>
<protein>
    <recommendedName>
        <fullName evidence="1">HTH cro/C1-type domain-containing protein</fullName>
    </recommendedName>
</protein>
<evidence type="ECO:0000313" key="2">
    <source>
        <dbReference type="EMBL" id="SKA72347.1"/>
    </source>
</evidence>